<feature type="region of interest" description="Disordered" evidence="1">
    <location>
        <begin position="74"/>
        <end position="146"/>
    </location>
</feature>
<keyword evidence="2" id="KW-0472">Membrane</keyword>
<feature type="transmembrane region" description="Helical" evidence="2">
    <location>
        <begin position="270"/>
        <end position="292"/>
    </location>
</feature>
<name>U5NM68_9GAMA</name>
<keyword evidence="2" id="KW-1133">Transmembrane helix</keyword>
<organism evidence="3 4">
    <name type="scientific">Retroperitoneal fibromatosis-associated herpesvirus</name>
    <dbReference type="NCBI Taxonomy" id="111469"/>
    <lineage>
        <taxon>Viruses</taxon>
        <taxon>Duplodnaviria</taxon>
        <taxon>Heunggongvirae</taxon>
        <taxon>Peploviricota</taxon>
        <taxon>Herviviricetes</taxon>
        <taxon>Herpesvirales</taxon>
        <taxon>Orthoherpesviridae</taxon>
        <taxon>Gammaherpesvirinae</taxon>
        <taxon>Rhadinovirus</taxon>
        <taxon>Rhadinovirus macacinegamma8</taxon>
        <taxon>Macacine gammaherpesvirus 8</taxon>
    </lineage>
</organism>
<dbReference type="EMBL" id="KF703446">
    <property type="protein sequence ID" value="AGY30733.1"/>
    <property type="molecule type" value="Genomic_DNA"/>
</dbReference>
<proteinExistence type="predicted"/>
<dbReference type="Proteomes" id="UP000134372">
    <property type="component" value="Segment"/>
</dbReference>
<feature type="compositionally biased region" description="Gly residues" evidence="1">
    <location>
        <begin position="120"/>
        <end position="131"/>
    </location>
</feature>
<keyword evidence="2" id="KW-0812">Transmembrane</keyword>
<evidence type="ECO:0000256" key="2">
    <source>
        <dbReference type="SAM" id="Phobius"/>
    </source>
</evidence>
<keyword evidence="4" id="KW-1185">Reference proteome</keyword>
<accession>U5NM68</accession>
<dbReference type="GeneID" id="65099400"/>
<feature type="compositionally biased region" description="Polar residues" evidence="1">
    <location>
        <begin position="74"/>
        <end position="109"/>
    </location>
</feature>
<reference evidence="3 4" key="1">
    <citation type="journal article" date="2013" name="J. Virol.">
        <title>Next-Generation Sequence Analysis of the Genome of RFHVMn, the Macaque Homolog of Kaposi's Sarcoma (KS)-Associated Herpesvirus, from a KS-Like Tumor of a Pig-Tailed Macaque.</title>
        <authorList>
            <person name="Bruce A.G."/>
            <person name="Ryan J.T."/>
            <person name="Thomas M.J."/>
            <person name="Peng X."/>
            <person name="Grundhoff A."/>
            <person name="Tsai C.C."/>
            <person name="Rose T.M."/>
        </authorList>
    </citation>
    <scope>NUCLEOTIDE SEQUENCE [LARGE SCALE GENOMIC DNA]</scope>
    <source>
        <strain evidence="3">RFHVMnM78114</strain>
    </source>
</reference>
<sequence>MGLSMGPPSTVWQCRGLIFMIATSYQAGVGIGTCPTAFTSHLGYWQDGSNSAVYQKTMRDQCLERLNASLSSTRFRRSVTSNGSGTSTQTFTSNGSVTSTQTFTPTSNVSTWTSTTDDGSGSGDDGSGSGSGDSETEASTSLRPVTSRILTSTRGVTNRIIPVLALRGHKLLQLMYIFCLTGSSVGTTAAPFLQKHGIKTHTTSVHRASARPVRPLLAKNPDVPPANRDLHIPHHTDATSCRPGAKNCGPHGWPPGGRSPSMGGALSPVYLVWIVGLLLGLALVTYLALPCFRQKPYAVM</sequence>
<dbReference type="KEGG" id="vg:65099400"/>
<evidence type="ECO:0000313" key="4">
    <source>
        <dbReference type="Proteomes" id="UP000134372"/>
    </source>
</evidence>
<dbReference type="RefSeq" id="YP_010084414.1">
    <property type="nucleotide sequence ID" value="NC_055135.1"/>
</dbReference>
<evidence type="ECO:0000256" key="1">
    <source>
        <dbReference type="SAM" id="MobiDB-lite"/>
    </source>
</evidence>
<evidence type="ECO:0000313" key="3">
    <source>
        <dbReference type="EMBL" id="AGY30733.1"/>
    </source>
</evidence>
<feature type="compositionally biased region" description="Low complexity" evidence="1">
    <location>
        <begin position="110"/>
        <end position="119"/>
    </location>
</feature>
<protein>
    <submittedName>
        <fullName evidence="3">RF8.1</fullName>
    </submittedName>
</protein>